<dbReference type="PROSITE" id="PS52004">
    <property type="entry name" value="KS3_2"/>
    <property type="match status" value="1"/>
</dbReference>
<dbReference type="InterPro" id="IPR016039">
    <property type="entry name" value="Thiolase-like"/>
</dbReference>
<evidence type="ECO:0000256" key="1">
    <source>
        <dbReference type="ARBA" id="ARBA00008467"/>
    </source>
</evidence>
<evidence type="ECO:0000313" key="5">
    <source>
        <dbReference type="EMBL" id="WEK54696.1"/>
    </source>
</evidence>
<dbReference type="Gene3D" id="3.40.47.10">
    <property type="match status" value="2"/>
</dbReference>
<evidence type="ECO:0000313" key="6">
    <source>
        <dbReference type="Proteomes" id="UP001178662"/>
    </source>
</evidence>
<dbReference type="InterPro" id="IPR014031">
    <property type="entry name" value="Ketoacyl_synth_C"/>
</dbReference>
<evidence type="ECO:0000259" key="4">
    <source>
        <dbReference type="PROSITE" id="PS52004"/>
    </source>
</evidence>
<dbReference type="GO" id="GO:0006633">
    <property type="term" value="P:fatty acid biosynthetic process"/>
    <property type="evidence" value="ECO:0007669"/>
    <property type="project" value="InterPro"/>
</dbReference>
<dbReference type="Proteomes" id="UP001178662">
    <property type="component" value="Chromosome"/>
</dbReference>
<evidence type="ECO:0000256" key="2">
    <source>
        <dbReference type="ARBA" id="ARBA00022679"/>
    </source>
</evidence>
<dbReference type="AlphaFoldDB" id="A0AA95JC12"/>
<dbReference type="InterPro" id="IPR000794">
    <property type="entry name" value="Beta-ketoacyl_synthase"/>
</dbReference>
<dbReference type="PROSITE" id="PS00606">
    <property type="entry name" value="KS3_1"/>
    <property type="match status" value="1"/>
</dbReference>
<dbReference type="GO" id="GO:0005829">
    <property type="term" value="C:cytosol"/>
    <property type="evidence" value="ECO:0007669"/>
    <property type="project" value="TreeGrafter"/>
</dbReference>
<dbReference type="InterPro" id="IPR014030">
    <property type="entry name" value="Ketoacyl_synth_N"/>
</dbReference>
<dbReference type="SMART" id="SM00825">
    <property type="entry name" value="PKS_KS"/>
    <property type="match status" value="1"/>
</dbReference>
<dbReference type="EMBL" id="CP119317">
    <property type="protein sequence ID" value="WEK54696.1"/>
    <property type="molecule type" value="Genomic_DNA"/>
</dbReference>
<sequence>MHSPPTNKRIVISGIGVLCSLGTSPEQVFQSMLANTSGIRPVTHFPTDTLQCHIAGEVDWGTDTLEAFGDLSYDKCAQFAITAAQQALQHSGLSVLQQGTSITGIRAERFGLALGTCNGGILSLEAQWTVTELDTKLTGKYPFYQQSDDVASYLGVRGPVTTINTACAASGNAIGYAYDMIRWGYADAMLAGGSDPLSHTVYAGFNVLRALNPLPSSPFGTNLGLNLGEGAAFVVMETLESALQRGATIYGEVCGYGLSNDAHHETAPHPEGRGIQRAVDMALRQSGVPKDQIEYINAHGTGTKANDQAEIAGLRSVFGAEMSVPISSSKAYFGHNLGAAAAIELVTALYAIHRGYVPGTLRLDALREGCEGARIIGEKMEPRRPQYVLNNNSAFGGHNASLVLRTSPSAEDELESSLEKQHVHHRVAIVGIGAVSNWMTPGNGVLAEMTARRRSESEPFSLKELHPDHYERRMNTLCQSSIGATRLAYEDAGWSEQDLSSGQIGYIYGTARGSTSSIAKFLGSIFEKGAEFASSIYFPHTVINSISGKTAEKLGLTGFSSSLSTGGSDGLTAALYAAGTIRGGLQQRCLIGAGDDHSELSDAIDRAQALHELPYTRTEGSVCLALSELDNAQLSGQRIYAELLGFGTAFGRGQADSPIPSAIALAIEQALAEASLSPNQLDLILLNCPGRANDYILIKQWLSEIYPLNAPLLIDLNIQFGYGPSFSSMLQLAAAAELVSNCSPHTILEQWPELAGRQLRYVLTISATINGSYTAAIVGSVDGQ</sequence>
<dbReference type="GO" id="GO:0004315">
    <property type="term" value="F:3-oxoacyl-[acyl-carrier-protein] synthase activity"/>
    <property type="evidence" value="ECO:0007669"/>
    <property type="project" value="InterPro"/>
</dbReference>
<dbReference type="CDD" id="cd00834">
    <property type="entry name" value="KAS_I_II"/>
    <property type="match status" value="1"/>
</dbReference>
<dbReference type="InterPro" id="IPR018201">
    <property type="entry name" value="Ketoacyl_synth_AS"/>
</dbReference>
<dbReference type="PANTHER" id="PTHR11712:SF336">
    <property type="entry name" value="3-OXOACYL-[ACYL-CARRIER-PROTEIN] SYNTHASE, MITOCHONDRIAL"/>
    <property type="match status" value="1"/>
</dbReference>
<comment type="similarity">
    <text evidence="1 3">Belongs to the thiolase-like superfamily. Beta-ketoacyl-ACP synthases family.</text>
</comment>
<name>A0AA95JC12_9BACL</name>
<gene>
    <name evidence="5" type="ORF">P0Y55_01050</name>
</gene>
<keyword evidence="6" id="KW-1185">Reference proteome</keyword>
<accession>A0AA95JC12</accession>
<feature type="domain" description="Ketosynthase family 3 (KS3)" evidence="4">
    <location>
        <begin position="7"/>
        <end position="406"/>
    </location>
</feature>
<dbReference type="PANTHER" id="PTHR11712">
    <property type="entry name" value="POLYKETIDE SYNTHASE-RELATED"/>
    <property type="match status" value="1"/>
</dbReference>
<dbReference type="InterPro" id="IPR020841">
    <property type="entry name" value="PKS_Beta-ketoAc_synthase_dom"/>
</dbReference>
<proteinExistence type="inferred from homology"/>
<dbReference type="SUPFAM" id="SSF53901">
    <property type="entry name" value="Thiolase-like"/>
    <property type="match status" value="3"/>
</dbReference>
<keyword evidence="2 3" id="KW-0808">Transferase</keyword>
<dbReference type="Pfam" id="PF02801">
    <property type="entry name" value="Ketoacyl-synt_C"/>
    <property type="match status" value="1"/>
</dbReference>
<dbReference type="Pfam" id="PF00109">
    <property type="entry name" value="ketoacyl-synt"/>
    <property type="match status" value="2"/>
</dbReference>
<evidence type="ECO:0000256" key="3">
    <source>
        <dbReference type="RuleBase" id="RU003694"/>
    </source>
</evidence>
<protein>
    <submittedName>
        <fullName evidence="5">Beta-ketoacyl-[acyl-carrier-protein] synthase family protein</fullName>
    </submittedName>
</protein>
<reference evidence="5" key="1">
    <citation type="submission" date="2023-03" db="EMBL/GenBank/DDBJ databases">
        <title>Andean soil-derived lignocellulolytic bacterial consortium as a source of novel taxa and putative plastic-active enzymes.</title>
        <authorList>
            <person name="Diaz-Garcia L."/>
            <person name="Chuvochina M."/>
            <person name="Feuerriegel G."/>
            <person name="Bunk B."/>
            <person name="Sproer C."/>
            <person name="Streit W.R."/>
            <person name="Rodriguez L.M."/>
            <person name="Overmann J."/>
            <person name="Jimenez D.J."/>
        </authorList>
    </citation>
    <scope>NUCLEOTIDE SEQUENCE</scope>
    <source>
        <strain evidence="5">MAG 2441</strain>
    </source>
</reference>
<organism evidence="5 6">
    <name type="scientific">Candidatus Cohnella colombiensis</name>
    <dbReference type="NCBI Taxonomy" id="3121368"/>
    <lineage>
        <taxon>Bacteria</taxon>
        <taxon>Bacillati</taxon>
        <taxon>Bacillota</taxon>
        <taxon>Bacilli</taxon>
        <taxon>Bacillales</taxon>
        <taxon>Paenibacillaceae</taxon>
        <taxon>Cohnella</taxon>
    </lineage>
</organism>